<accession>A0A382EBW8</accession>
<dbReference type="Pfam" id="PF05721">
    <property type="entry name" value="PhyH"/>
    <property type="match status" value="1"/>
</dbReference>
<dbReference type="PANTHER" id="PTHR20883:SF46">
    <property type="entry name" value="PHYTANOYL-COA HYDROXYLASE"/>
    <property type="match status" value="1"/>
</dbReference>
<dbReference type="SUPFAM" id="SSF51197">
    <property type="entry name" value="Clavaminate synthase-like"/>
    <property type="match status" value="1"/>
</dbReference>
<dbReference type="PANTHER" id="PTHR20883">
    <property type="entry name" value="PHYTANOYL-COA DIOXYGENASE DOMAIN CONTAINING 1"/>
    <property type="match status" value="1"/>
</dbReference>
<sequence length="248" mass="28100">MMELKNIFERDGFVAVEGFFSDSELIEIEAALDRFIREVNPTLLASDVFYEDKSNLSSLKQIQRMHEYDEFFDQLINGKPRRLAEELLGELVVGKNLQYFNKPPALGQATPPHQDGHYFMLEPCSALTMWMALDVVDEENGCVRYVRGSHERDLRPHGRTQTLGFSQGITDFGNESDQRDEVACLANPGDLLAHHALTVHRADANASATRSRRALGFIYYGKCAREDVAAHQEYKQKLEKEMAATGKI</sequence>
<proteinExistence type="predicted"/>
<evidence type="ECO:0008006" key="2">
    <source>
        <dbReference type="Google" id="ProtNLM"/>
    </source>
</evidence>
<gene>
    <name evidence="1" type="ORF">METZ01_LOCUS200994</name>
</gene>
<reference evidence="1" key="1">
    <citation type="submission" date="2018-05" db="EMBL/GenBank/DDBJ databases">
        <authorList>
            <person name="Lanie J.A."/>
            <person name="Ng W.-L."/>
            <person name="Kazmierczak K.M."/>
            <person name="Andrzejewski T.M."/>
            <person name="Davidsen T.M."/>
            <person name="Wayne K.J."/>
            <person name="Tettelin H."/>
            <person name="Glass J.I."/>
            <person name="Rusch D."/>
            <person name="Podicherti R."/>
            <person name="Tsui H.-C.T."/>
            <person name="Winkler M.E."/>
        </authorList>
    </citation>
    <scope>NUCLEOTIDE SEQUENCE</scope>
</reference>
<organism evidence="1">
    <name type="scientific">marine metagenome</name>
    <dbReference type="NCBI Taxonomy" id="408172"/>
    <lineage>
        <taxon>unclassified sequences</taxon>
        <taxon>metagenomes</taxon>
        <taxon>ecological metagenomes</taxon>
    </lineage>
</organism>
<dbReference type="EMBL" id="UINC01043715">
    <property type="protein sequence ID" value="SVB48140.1"/>
    <property type="molecule type" value="Genomic_DNA"/>
</dbReference>
<protein>
    <recommendedName>
        <fullName evidence="2">Fe2OG dioxygenase domain-containing protein</fullName>
    </recommendedName>
</protein>
<dbReference type="InterPro" id="IPR008775">
    <property type="entry name" value="Phytyl_CoA_dOase-like"/>
</dbReference>
<evidence type="ECO:0000313" key="1">
    <source>
        <dbReference type="EMBL" id="SVB48140.1"/>
    </source>
</evidence>
<dbReference type="Gene3D" id="2.60.120.620">
    <property type="entry name" value="q2cbj1_9rhob like domain"/>
    <property type="match status" value="1"/>
</dbReference>
<name>A0A382EBW8_9ZZZZ</name>
<dbReference type="AlphaFoldDB" id="A0A382EBW8"/>